<protein>
    <submittedName>
        <fullName evidence="1">Uncharacterized protein</fullName>
    </submittedName>
</protein>
<sequence>MALLAMAKQVHPDKILVTLWQLNNLRLIMKSGKDLEDGLQLV</sequence>
<accession>A0A438DXS8</accession>
<dbReference type="AlphaFoldDB" id="A0A438DXS8"/>
<reference evidence="1 2" key="1">
    <citation type="journal article" date="2018" name="PLoS Genet.">
        <title>Population sequencing reveals clonal diversity and ancestral inbreeding in the grapevine cultivar Chardonnay.</title>
        <authorList>
            <person name="Roach M.J."/>
            <person name="Johnson D.L."/>
            <person name="Bohlmann J."/>
            <person name="van Vuuren H.J."/>
            <person name="Jones S.J."/>
            <person name="Pretorius I.S."/>
            <person name="Schmidt S.A."/>
            <person name="Borneman A.R."/>
        </authorList>
    </citation>
    <scope>NUCLEOTIDE SEQUENCE [LARGE SCALE GENOMIC DNA]</scope>
    <source>
        <strain evidence="2">cv. Chardonnay</strain>
        <tissue evidence="1">Leaf</tissue>
    </source>
</reference>
<gene>
    <name evidence="1" type="ORF">CK203_078369</name>
</gene>
<name>A0A438DXS8_VITVI</name>
<comment type="caution">
    <text evidence="1">The sequence shown here is derived from an EMBL/GenBank/DDBJ whole genome shotgun (WGS) entry which is preliminary data.</text>
</comment>
<evidence type="ECO:0000313" key="1">
    <source>
        <dbReference type="EMBL" id="RVW40220.1"/>
    </source>
</evidence>
<proteinExistence type="predicted"/>
<evidence type="ECO:0000313" key="2">
    <source>
        <dbReference type="Proteomes" id="UP000288805"/>
    </source>
</evidence>
<dbReference type="EMBL" id="QGNW01001463">
    <property type="protein sequence ID" value="RVW40220.1"/>
    <property type="molecule type" value="Genomic_DNA"/>
</dbReference>
<organism evidence="1 2">
    <name type="scientific">Vitis vinifera</name>
    <name type="common">Grape</name>
    <dbReference type="NCBI Taxonomy" id="29760"/>
    <lineage>
        <taxon>Eukaryota</taxon>
        <taxon>Viridiplantae</taxon>
        <taxon>Streptophyta</taxon>
        <taxon>Embryophyta</taxon>
        <taxon>Tracheophyta</taxon>
        <taxon>Spermatophyta</taxon>
        <taxon>Magnoliopsida</taxon>
        <taxon>eudicotyledons</taxon>
        <taxon>Gunneridae</taxon>
        <taxon>Pentapetalae</taxon>
        <taxon>rosids</taxon>
        <taxon>Vitales</taxon>
        <taxon>Vitaceae</taxon>
        <taxon>Viteae</taxon>
        <taxon>Vitis</taxon>
    </lineage>
</organism>
<dbReference type="Proteomes" id="UP000288805">
    <property type="component" value="Unassembled WGS sequence"/>
</dbReference>